<evidence type="ECO:0000313" key="1">
    <source>
        <dbReference type="EMBL" id="KAJ7686135.1"/>
    </source>
</evidence>
<name>A0AAD7D9D9_MYCRO</name>
<sequence length="64" mass="7279">MGNSMCVAFRADFDFADAVQLFYAASSLGSRNSAIFYTYSTRGLEIPGRTEVWWCRLRPLMISM</sequence>
<reference evidence="1" key="1">
    <citation type="submission" date="2023-03" db="EMBL/GenBank/DDBJ databases">
        <title>Massive genome expansion in bonnet fungi (Mycena s.s.) driven by repeated elements and novel gene families across ecological guilds.</title>
        <authorList>
            <consortium name="Lawrence Berkeley National Laboratory"/>
            <person name="Harder C.B."/>
            <person name="Miyauchi S."/>
            <person name="Viragh M."/>
            <person name="Kuo A."/>
            <person name="Thoen E."/>
            <person name="Andreopoulos B."/>
            <person name="Lu D."/>
            <person name="Skrede I."/>
            <person name="Drula E."/>
            <person name="Henrissat B."/>
            <person name="Morin E."/>
            <person name="Kohler A."/>
            <person name="Barry K."/>
            <person name="LaButti K."/>
            <person name="Morin E."/>
            <person name="Salamov A."/>
            <person name="Lipzen A."/>
            <person name="Mereny Z."/>
            <person name="Hegedus B."/>
            <person name="Baldrian P."/>
            <person name="Stursova M."/>
            <person name="Weitz H."/>
            <person name="Taylor A."/>
            <person name="Grigoriev I.V."/>
            <person name="Nagy L.G."/>
            <person name="Martin F."/>
            <person name="Kauserud H."/>
        </authorList>
    </citation>
    <scope>NUCLEOTIDE SEQUENCE</scope>
    <source>
        <strain evidence="1">CBHHK067</strain>
    </source>
</reference>
<organism evidence="1 2">
    <name type="scientific">Mycena rosella</name>
    <name type="common">Pink bonnet</name>
    <name type="synonym">Agaricus rosellus</name>
    <dbReference type="NCBI Taxonomy" id="1033263"/>
    <lineage>
        <taxon>Eukaryota</taxon>
        <taxon>Fungi</taxon>
        <taxon>Dikarya</taxon>
        <taxon>Basidiomycota</taxon>
        <taxon>Agaricomycotina</taxon>
        <taxon>Agaricomycetes</taxon>
        <taxon>Agaricomycetidae</taxon>
        <taxon>Agaricales</taxon>
        <taxon>Marasmiineae</taxon>
        <taxon>Mycenaceae</taxon>
        <taxon>Mycena</taxon>
    </lineage>
</organism>
<gene>
    <name evidence="1" type="ORF">B0H17DRAFT_1072758</name>
</gene>
<dbReference type="AlphaFoldDB" id="A0AAD7D9D9"/>
<accession>A0AAD7D9D9</accession>
<comment type="caution">
    <text evidence="1">The sequence shown here is derived from an EMBL/GenBank/DDBJ whole genome shotgun (WGS) entry which is preliminary data.</text>
</comment>
<dbReference type="Proteomes" id="UP001221757">
    <property type="component" value="Unassembled WGS sequence"/>
</dbReference>
<dbReference type="EMBL" id="JARKIE010000099">
    <property type="protein sequence ID" value="KAJ7686135.1"/>
    <property type="molecule type" value="Genomic_DNA"/>
</dbReference>
<protein>
    <submittedName>
        <fullName evidence="1">Uncharacterized protein</fullName>
    </submittedName>
</protein>
<evidence type="ECO:0000313" key="2">
    <source>
        <dbReference type="Proteomes" id="UP001221757"/>
    </source>
</evidence>
<proteinExistence type="predicted"/>
<keyword evidence="2" id="KW-1185">Reference proteome</keyword>